<organism evidence="1 2">
    <name type="scientific">Streptomyces nigrescens</name>
    <dbReference type="NCBI Taxonomy" id="1920"/>
    <lineage>
        <taxon>Bacteria</taxon>
        <taxon>Bacillati</taxon>
        <taxon>Actinomycetota</taxon>
        <taxon>Actinomycetes</taxon>
        <taxon>Kitasatosporales</taxon>
        <taxon>Streptomycetaceae</taxon>
        <taxon>Streptomyces</taxon>
    </lineage>
</organism>
<reference evidence="1 2" key="1">
    <citation type="submission" date="2022-12" db="EMBL/GenBank/DDBJ databases">
        <authorList>
            <person name="Ruckert C."/>
            <person name="Busche T."/>
            <person name="Kalinowski J."/>
            <person name="Wittmann C."/>
        </authorList>
    </citation>
    <scope>NUCLEOTIDE SEQUENCE [LARGE SCALE GENOMIC DNA]</scope>
    <source>
        <strain evidence="1 2">DSM 40276</strain>
    </source>
</reference>
<dbReference type="EMBL" id="CP114203">
    <property type="protein sequence ID" value="WAU09276.1"/>
    <property type="molecule type" value="Genomic_DNA"/>
</dbReference>
<accession>A0ABY7JHB4</accession>
<keyword evidence="2" id="KW-1185">Reference proteome</keyword>
<dbReference type="GeneID" id="301337195"/>
<protein>
    <submittedName>
        <fullName evidence="1">Uncharacterized protein</fullName>
    </submittedName>
</protein>
<name>A0ABY7JHB4_STRNI</name>
<proteinExistence type="predicted"/>
<dbReference type="Proteomes" id="UP001210169">
    <property type="component" value="Chromosome"/>
</dbReference>
<sequence>MTEKWGTWDLVGESDRDALIEWIRLAGVPGNDGSAREALDTGYFCRGVAFDLVTRRHRFYGCGLWSRGANYHEVFAKRRAMARGWADWDVGYAWGGHEDFVDMRPGLGPVEPAATSAEGNAPSPAAARLTSREGWFVDWDPARLQISVLYHETSAEWFALTDAMVSIIGTDRVVRDFQLHVDDAIPWLAEHGEPLTTELLAHDPYPLPEEGVAGSGAVIDLLSRRLQYWTAEAVTSQLRAKLAAAWPGWRIERLPLGFIGHLAGTGRSDAEVISTDAELRDSGWDDELIGIRNAERRALPAETRKLRSPSVRVVEDA</sequence>
<evidence type="ECO:0000313" key="1">
    <source>
        <dbReference type="EMBL" id="WAU09276.1"/>
    </source>
</evidence>
<gene>
    <name evidence="1" type="ORF">STRNI_008057</name>
</gene>
<evidence type="ECO:0000313" key="2">
    <source>
        <dbReference type="Proteomes" id="UP001210169"/>
    </source>
</evidence>
<dbReference type="RefSeq" id="WP_277413105.1">
    <property type="nucleotide sequence ID" value="NZ_CP114203.1"/>
</dbReference>